<dbReference type="Proteomes" id="UP000023758">
    <property type="component" value="Unassembled WGS sequence"/>
</dbReference>
<protein>
    <submittedName>
        <fullName evidence="1">Uncharacterized protein</fullName>
    </submittedName>
</protein>
<dbReference type="EMBL" id="KK207892">
    <property type="protein sequence ID" value="EZF50050.1"/>
    <property type="molecule type" value="Genomic_DNA"/>
</dbReference>
<sequence length="104" mass="11802">MISCFPPIFNPTTGTDTRLSVAGQMTRSVHMKRKGISPLLWSVEAMQQLLGCDVSDILTDHENNPDEILISFRILEARLMYSRVILMFGWCSTDQRIAICKVIK</sequence>
<gene>
    <name evidence="1" type="ORF">H103_06489</name>
</gene>
<evidence type="ECO:0000313" key="1">
    <source>
        <dbReference type="EMBL" id="EZF50050.1"/>
    </source>
</evidence>
<reference evidence="1" key="1">
    <citation type="submission" date="2014-02" db="EMBL/GenBank/DDBJ databases">
        <title>The Genome Sequence of Trichophyton rubrum (morphotype fischeri) CBS 288.86.</title>
        <authorList>
            <consortium name="The Broad Institute Genomics Platform"/>
            <person name="Cuomo C.A."/>
            <person name="White T.C."/>
            <person name="Graser Y."/>
            <person name="Martinez-Rossi N."/>
            <person name="Heitman J."/>
            <person name="Young S.K."/>
            <person name="Zeng Q."/>
            <person name="Gargeya S."/>
            <person name="Abouelleil A."/>
            <person name="Alvarado L."/>
            <person name="Chapman S.B."/>
            <person name="Gainer-Dewar J."/>
            <person name="Goldberg J."/>
            <person name="Griggs A."/>
            <person name="Gujja S."/>
            <person name="Hansen M."/>
            <person name="Howarth C."/>
            <person name="Imamovic A."/>
            <person name="Larimer J."/>
            <person name="Martinez D."/>
            <person name="Murphy C."/>
            <person name="Pearson M.D."/>
            <person name="Persinoti G."/>
            <person name="Poon T."/>
            <person name="Priest M."/>
            <person name="Roberts A.D."/>
            <person name="Saif S."/>
            <person name="Shea T.D."/>
            <person name="Sykes S.N."/>
            <person name="Wortman J."/>
            <person name="Nusbaum C."/>
            <person name="Birren B."/>
        </authorList>
    </citation>
    <scope>NUCLEOTIDE SEQUENCE [LARGE SCALE GENOMIC DNA]</scope>
    <source>
        <strain evidence="1">CBS 288.86</strain>
    </source>
</reference>
<organism evidence="1">
    <name type="scientific">Trichophyton rubrum CBS 288.86</name>
    <dbReference type="NCBI Taxonomy" id="1215330"/>
    <lineage>
        <taxon>Eukaryota</taxon>
        <taxon>Fungi</taxon>
        <taxon>Dikarya</taxon>
        <taxon>Ascomycota</taxon>
        <taxon>Pezizomycotina</taxon>
        <taxon>Eurotiomycetes</taxon>
        <taxon>Eurotiomycetidae</taxon>
        <taxon>Onygenales</taxon>
        <taxon>Arthrodermataceae</taxon>
        <taxon>Trichophyton</taxon>
    </lineage>
</organism>
<dbReference type="HOGENOM" id="CLU_2251970_0_0_1"/>
<accession>A0A022VVD9</accession>
<name>A0A022VVD9_TRIRU</name>
<proteinExistence type="predicted"/>
<dbReference type="AlphaFoldDB" id="A0A022VVD9"/>